<feature type="transmembrane region" description="Helical" evidence="6">
    <location>
        <begin position="335"/>
        <end position="356"/>
    </location>
</feature>
<evidence type="ECO:0000256" key="1">
    <source>
        <dbReference type="ARBA" id="ARBA00004651"/>
    </source>
</evidence>
<feature type="transmembrane region" description="Helical" evidence="6">
    <location>
        <begin position="73"/>
        <end position="91"/>
    </location>
</feature>
<dbReference type="SUPFAM" id="SSF103473">
    <property type="entry name" value="MFS general substrate transporter"/>
    <property type="match status" value="1"/>
</dbReference>
<accession>H8G6E1</accession>
<dbReference type="RefSeq" id="WP_005439891.1">
    <property type="nucleotide sequence ID" value="NZ_CM001466.1"/>
</dbReference>
<feature type="transmembrane region" description="Helical" evidence="6">
    <location>
        <begin position="238"/>
        <end position="258"/>
    </location>
</feature>
<dbReference type="HOGENOM" id="CLU_001265_61_5_11"/>
<feature type="transmembrane region" description="Helical" evidence="6">
    <location>
        <begin position="160"/>
        <end position="185"/>
    </location>
</feature>
<dbReference type="EMBL" id="CM001466">
    <property type="protein sequence ID" value="EHY88284.1"/>
    <property type="molecule type" value="Genomic_DNA"/>
</dbReference>
<evidence type="ECO:0000313" key="9">
    <source>
        <dbReference type="Proteomes" id="UP000004705"/>
    </source>
</evidence>
<dbReference type="CDD" id="cd17324">
    <property type="entry name" value="MFS_NepI_like"/>
    <property type="match status" value="1"/>
</dbReference>
<keyword evidence="5 6" id="KW-0472">Membrane</keyword>
<sequence length="403" mass="40213">MRARHPAWLPTLFVGMLALGTDEFVIAGILPAVADDLRVSPGTAGQLVTAFGLAFAVGAPVLAVITDRVDRKTLLVAGLGVFALANAAVAISDDFTITLVLRVVAGLAAAVVSPTCLAIAGTAAPEGRSGRYLAIVTAGLTVALFTGVPFGAFVGTVTSWRVTFALIAAVAVIVGVLASLMAPTVPGGTVTGLRSRLAPLRDPRVLSLVTAMFLSGAGGLAFYNYLGAILTDRVAATANTVTVVLVVVGVVGVAAVVLGGFLSDRLAPRWATGAVLGGHCLALGLVALHLSGTQTLGAATFLLIGAWSLFAWGLSPVMQAAVLRAAPAQPMLAMALGISGLYGGSAVGAAVGGRLFDQHGSATVPAVGTGFLLVAVLCAAWGTRPSPSGGGRAASYPATSSRQ</sequence>
<dbReference type="Pfam" id="PF07690">
    <property type="entry name" value="MFS_1"/>
    <property type="match status" value="1"/>
</dbReference>
<feature type="transmembrane region" description="Helical" evidence="6">
    <location>
        <begin position="132"/>
        <end position="154"/>
    </location>
</feature>
<dbReference type="GO" id="GO:0005886">
    <property type="term" value="C:plasma membrane"/>
    <property type="evidence" value="ECO:0007669"/>
    <property type="project" value="UniProtKB-SubCell"/>
</dbReference>
<evidence type="ECO:0000313" key="8">
    <source>
        <dbReference type="EMBL" id="EHY88284.1"/>
    </source>
</evidence>
<protein>
    <submittedName>
        <fullName evidence="8">Arabinose efflux permease family protein</fullName>
    </submittedName>
</protein>
<evidence type="ECO:0000256" key="2">
    <source>
        <dbReference type="ARBA" id="ARBA00022475"/>
    </source>
</evidence>
<gene>
    <name evidence="8" type="ORF">SacazDRAFT_01354</name>
</gene>
<dbReference type="InterPro" id="IPR011701">
    <property type="entry name" value="MFS"/>
</dbReference>
<feature type="transmembrane region" description="Helical" evidence="6">
    <location>
        <begin position="12"/>
        <end position="34"/>
    </location>
</feature>
<evidence type="ECO:0000256" key="6">
    <source>
        <dbReference type="SAM" id="Phobius"/>
    </source>
</evidence>
<reference evidence="8 9" key="1">
    <citation type="journal article" date="2012" name="Stand. Genomic Sci.">
        <title>Genome sequence of the soil bacterium Saccharomonospora azurea type strain (NA-128(T)).</title>
        <authorList>
            <person name="Klenk H.P."/>
            <person name="Held B."/>
            <person name="Lucas S."/>
            <person name="Lapidus A."/>
            <person name="Copeland A."/>
            <person name="Hammon N."/>
            <person name="Pitluck S."/>
            <person name="Goodwin L.A."/>
            <person name="Han C."/>
            <person name="Tapia R."/>
            <person name="Brambilla E.M."/>
            <person name="Potter G."/>
            <person name="Land M."/>
            <person name="Ivanova N."/>
            <person name="Rohde M."/>
            <person name="Goker M."/>
            <person name="Detter J.C."/>
            <person name="Kyrpides N.C."/>
            <person name="Woyke T."/>
        </authorList>
    </citation>
    <scope>NUCLEOTIDE SEQUENCE [LARGE SCALE GENOMIC DNA]</scope>
    <source>
        <strain evidence="8 9">NA-128</strain>
    </source>
</reference>
<feature type="transmembrane region" description="Helical" evidence="6">
    <location>
        <begin position="46"/>
        <end position="66"/>
    </location>
</feature>
<feature type="transmembrane region" description="Helical" evidence="6">
    <location>
        <begin position="205"/>
        <end position="226"/>
    </location>
</feature>
<feature type="domain" description="Major facilitator superfamily (MFS) profile" evidence="7">
    <location>
        <begin position="8"/>
        <end position="387"/>
    </location>
</feature>
<name>H8G6E1_9PSEU</name>
<keyword evidence="9" id="KW-1185">Reference proteome</keyword>
<dbReference type="PANTHER" id="PTHR43124:SF10">
    <property type="entry name" value="PURINE EFFLUX PUMP PBUE"/>
    <property type="match status" value="1"/>
</dbReference>
<feature type="transmembrane region" description="Helical" evidence="6">
    <location>
        <begin position="270"/>
        <end position="290"/>
    </location>
</feature>
<proteinExistence type="predicted"/>
<dbReference type="Proteomes" id="UP000004705">
    <property type="component" value="Chromosome"/>
</dbReference>
<dbReference type="InterPro" id="IPR020846">
    <property type="entry name" value="MFS_dom"/>
</dbReference>
<dbReference type="InterPro" id="IPR050189">
    <property type="entry name" value="MFS_Efflux_Transporters"/>
</dbReference>
<comment type="subcellular location">
    <subcellularLocation>
        <location evidence="1">Cell membrane</location>
        <topology evidence="1">Multi-pass membrane protein</topology>
    </subcellularLocation>
</comment>
<keyword evidence="4 6" id="KW-1133">Transmembrane helix</keyword>
<feature type="transmembrane region" description="Helical" evidence="6">
    <location>
        <begin position="362"/>
        <end position="382"/>
    </location>
</feature>
<dbReference type="Gene3D" id="1.20.1250.20">
    <property type="entry name" value="MFS general substrate transporter like domains"/>
    <property type="match status" value="2"/>
</dbReference>
<organism evidence="8 9">
    <name type="scientific">Saccharomonospora azurea NA-128</name>
    <dbReference type="NCBI Taxonomy" id="882081"/>
    <lineage>
        <taxon>Bacteria</taxon>
        <taxon>Bacillati</taxon>
        <taxon>Actinomycetota</taxon>
        <taxon>Actinomycetes</taxon>
        <taxon>Pseudonocardiales</taxon>
        <taxon>Pseudonocardiaceae</taxon>
        <taxon>Saccharomonospora</taxon>
    </lineage>
</organism>
<dbReference type="PROSITE" id="PS50850">
    <property type="entry name" value="MFS"/>
    <property type="match status" value="1"/>
</dbReference>
<evidence type="ECO:0000259" key="7">
    <source>
        <dbReference type="PROSITE" id="PS50850"/>
    </source>
</evidence>
<evidence type="ECO:0000256" key="3">
    <source>
        <dbReference type="ARBA" id="ARBA00022692"/>
    </source>
</evidence>
<evidence type="ECO:0000256" key="4">
    <source>
        <dbReference type="ARBA" id="ARBA00022989"/>
    </source>
</evidence>
<keyword evidence="3 6" id="KW-0812">Transmembrane</keyword>
<dbReference type="InterPro" id="IPR036259">
    <property type="entry name" value="MFS_trans_sf"/>
</dbReference>
<feature type="transmembrane region" description="Helical" evidence="6">
    <location>
        <begin position="296"/>
        <end position="314"/>
    </location>
</feature>
<dbReference type="PANTHER" id="PTHR43124">
    <property type="entry name" value="PURINE EFFLUX PUMP PBUE"/>
    <property type="match status" value="1"/>
</dbReference>
<dbReference type="GO" id="GO:0022857">
    <property type="term" value="F:transmembrane transporter activity"/>
    <property type="evidence" value="ECO:0007669"/>
    <property type="project" value="InterPro"/>
</dbReference>
<evidence type="ECO:0000256" key="5">
    <source>
        <dbReference type="ARBA" id="ARBA00023136"/>
    </source>
</evidence>
<feature type="transmembrane region" description="Helical" evidence="6">
    <location>
        <begin position="97"/>
        <end position="120"/>
    </location>
</feature>
<dbReference type="AlphaFoldDB" id="H8G6E1"/>
<dbReference type="OrthoDB" id="9814237at2"/>
<keyword evidence="2" id="KW-1003">Cell membrane</keyword>